<dbReference type="SUPFAM" id="SSF51445">
    <property type="entry name" value="(Trans)glycosidases"/>
    <property type="match status" value="1"/>
</dbReference>
<name>A0AAU9CPU8_9BACT</name>
<dbReference type="InterPro" id="IPR017853">
    <property type="entry name" value="GH"/>
</dbReference>
<dbReference type="GO" id="GO:0004553">
    <property type="term" value="F:hydrolase activity, hydrolyzing O-glycosyl compounds"/>
    <property type="evidence" value="ECO:0007669"/>
    <property type="project" value="InterPro"/>
</dbReference>
<dbReference type="Pfam" id="PF13802">
    <property type="entry name" value="Gal_mutarotas_2"/>
    <property type="match status" value="1"/>
</dbReference>
<dbReference type="InterPro" id="IPR000322">
    <property type="entry name" value="Glyco_hydro_31_TIM"/>
</dbReference>
<dbReference type="AlphaFoldDB" id="A0AAU9CPU8"/>
<evidence type="ECO:0000259" key="5">
    <source>
        <dbReference type="Pfam" id="PF17137"/>
    </source>
</evidence>
<keyword evidence="2" id="KW-0378">Hydrolase</keyword>
<feature type="domain" description="Glycoside hydrolase family 31 TIM barrel" evidence="3">
    <location>
        <begin position="256"/>
        <end position="577"/>
    </location>
</feature>
<dbReference type="InterPro" id="IPR033403">
    <property type="entry name" value="DUF5110"/>
</dbReference>
<proteinExistence type="inferred from homology"/>
<dbReference type="Pfam" id="PF21365">
    <property type="entry name" value="Glyco_hydro_31_3rd"/>
    <property type="match status" value="1"/>
</dbReference>
<dbReference type="InterPro" id="IPR048395">
    <property type="entry name" value="Glyco_hydro_31_C"/>
</dbReference>
<evidence type="ECO:0000256" key="2">
    <source>
        <dbReference type="RuleBase" id="RU361185"/>
    </source>
</evidence>
<dbReference type="InterPro" id="IPR051816">
    <property type="entry name" value="Glycosyl_Hydrolase_31"/>
</dbReference>
<dbReference type="Pfam" id="PF17137">
    <property type="entry name" value="DUF5110"/>
    <property type="match status" value="1"/>
</dbReference>
<keyword evidence="2" id="KW-0326">Glycosidase</keyword>
<dbReference type="InterPro" id="IPR013780">
    <property type="entry name" value="Glyco_hydro_b"/>
</dbReference>
<gene>
    <name evidence="7" type="ORF">FUAX_24190</name>
</gene>
<dbReference type="KEGG" id="fax:FUAX_24190"/>
<evidence type="ECO:0000259" key="3">
    <source>
        <dbReference type="Pfam" id="PF01055"/>
    </source>
</evidence>
<dbReference type="PANTHER" id="PTHR43863">
    <property type="entry name" value="HYDROLASE, PUTATIVE (AFU_ORTHOLOGUE AFUA_1G03140)-RELATED"/>
    <property type="match status" value="1"/>
</dbReference>
<feature type="domain" description="Glycoside hydrolase family 31 N-terminal" evidence="4">
    <location>
        <begin position="55"/>
        <end position="213"/>
    </location>
</feature>
<dbReference type="Pfam" id="PF01055">
    <property type="entry name" value="Glyco_hydro_31_2nd"/>
    <property type="match status" value="1"/>
</dbReference>
<dbReference type="Gene3D" id="3.20.20.80">
    <property type="entry name" value="Glycosidases"/>
    <property type="match status" value="1"/>
</dbReference>
<protein>
    <submittedName>
        <fullName evidence="7">Alpha-glucosidase</fullName>
    </submittedName>
</protein>
<organism evidence="7 8">
    <name type="scientific">Fulvitalea axinellae</name>
    <dbReference type="NCBI Taxonomy" id="1182444"/>
    <lineage>
        <taxon>Bacteria</taxon>
        <taxon>Pseudomonadati</taxon>
        <taxon>Bacteroidota</taxon>
        <taxon>Cytophagia</taxon>
        <taxon>Cytophagales</taxon>
        <taxon>Persicobacteraceae</taxon>
        <taxon>Fulvitalea</taxon>
    </lineage>
</organism>
<evidence type="ECO:0000256" key="1">
    <source>
        <dbReference type="ARBA" id="ARBA00007806"/>
    </source>
</evidence>
<dbReference type="Proteomes" id="UP001348817">
    <property type="component" value="Chromosome"/>
</dbReference>
<dbReference type="InterPro" id="IPR025887">
    <property type="entry name" value="Glyco_hydro_31_N_dom"/>
</dbReference>
<dbReference type="GO" id="GO:0030246">
    <property type="term" value="F:carbohydrate binding"/>
    <property type="evidence" value="ECO:0007669"/>
    <property type="project" value="InterPro"/>
</dbReference>
<dbReference type="SUPFAM" id="SSF74650">
    <property type="entry name" value="Galactose mutarotase-like"/>
    <property type="match status" value="1"/>
</dbReference>
<dbReference type="EMBL" id="AP025314">
    <property type="protein sequence ID" value="BDD09987.1"/>
    <property type="molecule type" value="Genomic_DNA"/>
</dbReference>
<evidence type="ECO:0000313" key="7">
    <source>
        <dbReference type="EMBL" id="BDD09987.1"/>
    </source>
</evidence>
<feature type="domain" description="Glycosyl hydrolase family 31 C-terminal" evidence="6">
    <location>
        <begin position="585"/>
        <end position="672"/>
    </location>
</feature>
<accession>A0AAU9CPU8</accession>
<feature type="domain" description="DUF5110" evidence="5">
    <location>
        <begin position="688"/>
        <end position="763"/>
    </location>
</feature>
<keyword evidence="8" id="KW-1185">Reference proteome</keyword>
<dbReference type="Gene3D" id="2.60.40.1180">
    <property type="entry name" value="Golgi alpha-mannosidase II"/>
    <property type="match status" value="2"/>
</dbReference>
<reference evidence="7 8" key="1">
    <citation type="submission" date="2021-12" db="EMBL/GenBank/DDBJ databases">
        <title>Genome sequencing of bacteria with rrn-lacking chromosome and rrn-plasmid.</title>
        <authorList>
            <person name="Anda M."/>
            <person name="Iwasaki W."/>
        </authorList>
    </citation>
    <scope>NUCLEOTIDE SEQUENCE [LARGE SCALE GENOMIC DNA]</scope>
    <source>
        <strain evidence="7 8">DSM 100852</strain>
    </source>
</reference>
<dbReference type="InterPro" id="IPR011013">
    <property type="entry name" value="Gal_mutarotase_sf_dom"/>
</dbReference>
<dbReference type="GO" id="GO:0005975">
    <property type="term" value="P:carbohydrate metabolic process"/>
    <property type="evidence" value="ECO:0007669"/>
    <property type="project" value="InterPro"/>
</dbReference>
<dbReference type="CDD" id="cd14752">
    <property type="entry name" value="GH31_N"/>
    <property type="match status" value="1"/>
</dbReference>
<evidence type="ECO:0000259" key="4">
    <source>
        <dbReference type="Pfam" id="PF13802"/>
    </source>
</evidence>
<comment type="similarity">
    <text evidence="1 2">Belongs to the glycosyl hydrolase 31 family.</text>
</comment>
<evidence type="ECO:0000313" key="8">
    <source>
        <dbReference type="Proteomes" id="UP001348817"/>
    </source>
</evidence>
<dbReference type="SUPFAM" id="SSF51011">
    <property type="entry name" value="Glycosyl hydrolase domain"/>
    <property type="match status" value="1"/>
</dbReference>
<dbReference type="PANTHER" id="PTHR43863:SF2">
    <property type="entry name" value="MALTASE-GLUCOAMYLASE"/>
    <property type="match status" value="1"/>
</dbReference>
<dbReference type="Gene3D" id="2.60.40.1760">
    <property type="entry name" value="glycosyl hydrolase (family 31)"/>
    <property type="match status" value="1"/>
</dbReference>
<evidence type="ECO:0000259" key="6">
    <source>
        <dbReference type="Pfam" id="PF21365"/>
    </source>
</evidence>
<sequence length="820" mass="92913">MNNLKGDRATAVLKAVSVLFVAILSFGSALAQGEKYISHNFKNNVLSVKTDESRLAIRFLSPSIVEVVAKLDEPERPSHAVVMRATENMKPQLVDSEVALQLVSDGMRVHINKEPFSISYYYEGRQLLQERRGFFADSLYSGFSFGLEGDETLYGAGERSVPMSRRGYRFELYNKAHYAYGEGSELMNYGLPLVLSSKNYAVLFDNGAKGYIDMAKTEANTLEFGAVGGRMAYYVVAGDDFPDLVNKYGRLTGTQPMPPRWALGNIQSRFGYKTQGEVLNTMNQMIEEDFPLDGVVLDLFWFGPDVKGYMGDLAWDYEKWPEPKMMIDSLKGMGVNTVLITEPFVLTNTKNFQIGDSLRIFALDTLGLSATYDFFFGNTALIDIFKPSAQDWFWEQYDRQNKIGVAGWWGDLGEPEVHPSWVRHVNGTADEVHNIYAHFWEKMVFEKYAQEYPDKRVFHLNRSGFAGSQRYSIFPWSGDVGRNWSGLKAQMPILLTMSMSGIPYMSSDIGGFAGGEKDGELYTRWAQFGVFNPVYRPHADALGDIPAEPIFFDKRTKDIVRKYVKLRYELMPYLYTMAWQALEHGMPLARPMFFQEPDNDKLKALDQQYYWGNDMVVAPVLDKGAKSVKVYLPTGGEWFNLITSERFKGGEYIDYGVDLDKFPVFVRAGAVIPTVENYYSANRYSSEELKLKLFCPEKKTSVTGRMYEDDGVTKDAYARRKSEMLDFSGEVDSKCLSLNLDRDVAGKYDSMPENRTVTVEAIGFSKKPKRVLVNGKKVKAVDGVSELDNVKDGFYWDSTSGKLFVRFRWEGVSEASVLVK</sequence>